<organism evidence="2">
    <name type="scientific">Pseudonocardia dioxanivorans (strain ATCC 55486 / DSM 44775 / JCM 13855 / CB1190)</name>
    <dbReference type="NCBI Taxonomy" id="675635"/>
    <lineage>
        <taxon>Bacteria</taxon>
        <taxon>Bacillati</taxon>
        <taxon>Actinomycetota</taxon>
        <taxon>Actinomycetes</taxon>
        <taxon>Pseudonocardiales</taxon>
        <taxon>Pseudonocardiaceae</taxon>
        <taxon>Pseudonocardia</taxon>
    </lineage>
</organism>
<gene>
    <name evidence="2" type="ORF">Psed_6914</name>
</gene>
<proteinExistence type="predicted"/>
<accession>F2L709</accession>
<dbReference type="PANTHER" id="PTHR43135:SF3">
    <property type="entry name" value="ALPHA-D-RIBOSE 1-METHYLPHOSPHONATE 5-TRIPHOSPHATE DIPHOSPHATASE"/>
    <property type="match status" value="1"/>
</dbReference>
<dbReference type="EMBL" id="CP002596">
    <property type="protein sequence ID" value="AEA28982.1"/>
    <property type="molecule type" value="Genomic_DNA"/>
</dbReference>
<dbReference type="SUPFAM" id="SSF51338">
    <property type="entry name" value="Composite domain of metallo-dependent hydrolases"/>
    <property type="match status" value="1"/>
</dbReference>
<dbReference type="Gene3D" id="2.30.40.10">
    <property type="entry name" value="Urease, subunit C, domain 1"/>
    <property type="match status" value="1"/>
</dbReference>
<feature type="domain" description="Amidohydrolase-related" evidence="1">
    <location>
        <begin position="58"/>
        <end position="383"/>
    </location>
</feature>
<dbReference type="InterPro" id="IPR011059">
    <property type="entry name" value="Metal-dep_hydrolase_composite"/>
</dbReference>
<dbReference type="Pfam" id="PF01979">
    <property type="entry name" value="Amidohydro_1"/>
    <property type="match status" value="1"/>
</dbReference>
<dbReference type="InterPro" id="IPR051781">
    <property type="entry name" value="Metallo-dep_Hydrolase"/>
</dbReference>
<protein>
    <submittedName>
        <fullName evidence="2">Amidohydrolase</fullName>
    </submittedName>
</protein>
<name>F2L709_PSEUX</name>
<dbReference type="InterPro" id="IPR006680">
    <property type="entry name" value="Amidohydro-rel"/>
</dbReference>
<dbReference type="InterPro" id="IPR032466">
    <property type="entry name" value="Metal_Hydrolase"/>
</dbReference>
<dbReference type="SUPFAM" id="SSF51556">
    <property type="entry name" value="Metallo-dependent hydrolases"/>
    <property type="match status" value="1"/>
</dbReference>
<evidence type="ECO:0000259" key="1">
    <source>
        <dbReference type="Pfam" id="PF01979"/>
    </source>
</evidence>
<dbReference type="RefSeq" id="WP_014203871.1">
    <property type="nucleotide sequence ID" value="NC_016600.1"/>
</dbReference>
<dbReference type="AlphaFoldDB" id="F2L709"/>
<geneLocation type="plasmid" evidence="2">
    <name>pPSED02</name>
</geneLocation>
<keyword evidence="2" id="KW-0614">Plasmid</keyword>
<sequence length="403" mass="41181">MTDMLILGGRVLIGPPGASIEDGAVLIRGEKIAAVGPRAAVLAAAGGAETVIDCSASTLLPGLIDAHAHLVLDGGADPVKALSAVRGNRAQLLATAAKHAEEALLAGVTTMRDAGDVEGVAVELRDEILTGARRGPRLLACGAPVTTQGGDGAFFGGEATGEVGVRKAVEARAGLGADHISLIASGGHLSPDSPPTWQATYSQAEMVAAVDEAHRAGLPITAQAHASDAIERAVLAGADIIGHCSWVSGERQVTRSSAVAAKMAALGTSVCIVGSRRWRLVVENMGEARAREAFYDRLPWLDSLGVRLLIGTRAGTANAPFGDIVSALEMYEWAGLPRERILELATVGAAAALGLADITGRLEPGLCADLIAVDGDPRLALDSLRTPRLVIARGELSALQTAG</sequence>
<dbReference type="GO" id="GO:0016810">
    <property type="term" value="F:hydrolase activity, acting on carbon-nitrogen (but not peptide) bonds"/>
    <property type="evidence" value="ECO:0007669"/>
    <property type="project" value="InterPro"/>
</dbReference>
<dbReference type="PANTHER" id="PTHR43135">
    <property type="entry name" value="ALPHA-D-RIBOSE 1-METHYLPHOSPHONATE 5-TRIPHOSPHATE DIPHOSPHATASE"/>
    <property type="match status" value="1"/>
</dbReference>
<dbReference type="Gene3D" id="3.20.20.140">
    <property type="entry name" value="Metal-dependent hydrolases"/>
    <property type="match status" value="1"/>
</dbReference>
<reference evidence="2" key="1">
    <citation type="journal article" date="2011" name="J. Bacteriol.">
        <title>Genome sequence of the 1,4-dioxane-degrading Pseudonocardia dioxanivorans strain CB1190.</title>
        <authorList>
            <person name="Sales C.M."/>
            <person name="Mahendra S."/>
            <person name="Grostern A."/>
            <person name="Parales R.E."/>
            <person name="Goodwin L.A."/>
            <person name="Woyke T."/>
            <person name="Nolan M."/>
            <person name="Lapidus A."/>
            <person name="Chertkov O."/>
            <person name="Ovchinnikova G."/>
            <person name="Sczyrba A."/>
            <person name="Alvarez-Cohen L."/>
        </authorList>
    </citation>
    <scope>NUCLEOTIDE SEQUENCE</scope>
    <source>
        <strain evidence="2">CB1190</strain>
        <plasmid evidence="2">pPSED02</plasmid>
    </source>
</reference>
<evidence type="ECO:0000313" key="2">
    <source>
        <dbReference type="EMBL" id="AEA28982.1"/>
    </source>
</evidence>
<keyword evidence="2" id="KW-0378">Hydrolase</keyword>